<dbReference type="Proteomes" id="UP000265618">
    <property type="component" value="Unassembled WGS sequence"/>
</dbReference>
<protein>
    <submittedName>
        <fullName evidence="1">Uncharacterized protein</fullName>
    </submittedName>
</protein>
<evidence type="ECO:0000313" key="2">
    <source>
        <dbReference type="Proteomes" id="UP000265618"/>
    </source>
</evidence>
<comment type="caution">
    <text evidence="1">The sequence shown here is derived from an EMBL/GenBank/DDBJ whole genome shotgun (WGS) entry which is preliminary data.</text>
</comment>
<organism evidence="1 2">
    <name type="scientific">Kipferlia bialata</name>
    <dbReference type="NCBI Taxonomy" id="797122"/>
    <lineage>
        <taxon>Eukaryota</taxon>
        <taxon>Metamonada</taxon>
        <taxon>Carpediemonas-like organisms</taxon>
        <taxon>Kipferlia</taxon>
    </lineage>
</organism>
<dbReference type="EMBL" id="BDIP01007817">
    <property type="protein sequence ID" value="GIQ91496.1"/>
    <property type="molecule type" value="Genomic_DNA"/>
</dbReference>
<feature type="non-terminal residue" evidence="1">
    <location>
        <position position="1"/>
    </location>
</feature>
<proteinExistence type="predicted"/>
<sequence>VADICSAHPICAPLCDGIVCEGGQAWVSEGVHMVLMSQESVASGADYLSPLRTLCQGERKGPIETLPDWFKGLVCYHTDDSLSHESDTVFAVFAQALRGTPPAYHLYASCGMTRG</sequence>
<evidence type="ECO:0000313" key="1">
    <source>
        <dbReference type="EMBL" id="GIQ91496.1"/>
    </source>
</evidence>
<gene>
    <name evidence="1" type="ORF">KIPB_014775</name>
</gene>
<dbReference type="AlphaFoldDB" id="A0A9K3GR65"/>
<keyword evidence="2" id="KW-1185">Reference proteome</keyword>
<feature type="non-terminal residue" evidence="1">
    <location>
        <position position="115"/>
    </location>
</feature>
<accession>A0A9K3GR65</accession>
<reference evidence="1 2" key="1">
    <citation type="journal article" date="2018" name="PLoS ONE">
        <title>The draft genome of Kipferlia bialata reveals reductive genome evolution in fornicate parasites.</title>
        <authorList>
            <person name="Tanifuji G."/>
            <person name="Takabayashi S."/>
            <person name="Kume K."/>
            <person name="Takagi M."/>
            <person name="Nakayama T."/>
            <person name="Kamikawa R."/>
            <person name="Inagaki Y."/>
            <person name="Hashimoto T."/>
        </authorList>
    </citation>
    <scope>NUCLEOTIDE SEQUENCE [LARGE SCALE GENOMIC DNA]</scope>
    <source>
        <strain evidence="1">NY0173</strain>
    </source>
</reference>
<name>A0A9K3GR65_9EUKA</name>